<name>A0A1X1WSU8_MYCIR</name>
<organism evidence="1 2">
    <name type="scientific">Mycolicibacterium iranicum</name>
    <name type="common">Mycobacterium iranicum</name>
    <dbReference type="NCBI Taxonomy" id="912594"/>
    <lineage>
        <taxon>Bacteria</taxon>
        <taxon>Bacillati</taxon>
        <taxon>Actinomycetota</taxon>
        <taxon>Actinomycetes</taxon>
        <taxon>Mycobacteriales</taxon>
        <taxon>Mycobacteriaceae</taxon>
        <taxon>Mycolicibacterium</taxon>
    </lineage>
</organism>
<sequence length="136" mass="14369">MTRLQKLLSVLSAGVVWCCGCSSTASPERETVTHGPTAGYVTGTAAAVVDRLEGDGLTLLHPIDTTSSDCVSARCDQAITTDRFRIMSFPTTGDAQRFAADHALEQVGTLVVDFSPTLSKAERDALWHSIAENAAA</sequence>
<evidence type="ECO:0000313" key="1">
    <source>
        <dbReference type="EMBL" id="ORV89568.1"/>
    </source>
</evidence>
<dbReference type="EMBL" id="LQPC01000026">
    <property type="protein sequence ID" value="ORV89568.1"/>
    <property type="molecule type" value="Genomic_DNA"/>
</dbReference>
<dbReference type="AlphaFoldDB" id="A0A1X1WSU8"/>
<evidence type="ECO:0000313" key="2">
    <source>
        <dbReference type="Proteomes" id="UP000193622"/>
    </source>
</evidence>
<accession>A0A1X1WSU8</accession>
<reference evidence="1 2" key="1">
    <citation type="submission" date="2016-01" db="EMBL/GenBank/DDBJ databases">
        <title>The new phylogeny of the genus Mycobacterium.</title>
        <authorList>
            <person name="Tarcisio F."/>
            <person name="Conor M."/>
            <person name="Antonella G."/>
            <person name="Elisabetta G."/>
            <person name="Giulia F.S."/>
            <person name="Sara T."/>
            <person name="Anna F."/>
            <person name="Clotilde B."/>
            <person name="Roberto B."/>
            <person name="Veronica D.S."/>
            <person name="Fabio R."/>
            <person name="Monica P."/>
            <person name="Olivier J."/>
            <person name="Enrico T."/>
            <person name="Nicola S."/>
        </authorList>
    </citation>
    <scope>NUCLEOTIDE SEQUENCE [LARGE SCALE GENOMIC DNA]</scope>
    <source>
        <strain evidence="1 2">DSM 45541</strain>
    </source>
</reference>
<proteinExistence type="predicted"/>
<comment type="caution">
    <text evidence="1">The sequence shown here is derived from an EMBL/GenBank/DDBJ whole genome shotgun (WGS) entry which is preliminary data.</text>
</comment>
<gene>
    <name evidence="1" type="ORF">AWC12_09120</name>
</gene>
<protein>
    <submittedName>
        <fullName evidence="1">Uncharacterized protein</fullName>
    </submittedName>
</protein>
<dbReference type="RefSeq" id="WP_085173553.1">
    <property type="nucleotide sequence ID" value="NZ_LQPC01000026.1"/>
</dbReference>
<dbReference type="Proteomes" id="UP000193622">
    <property type="component" value="Unassembled WGS sequence"/>
</dbReference>